<evidence type="ECO:0000313" key="4">
    <source>
        <dbReference type="Proteomes" id="UP000069940"/>
    </source>
</evidence>
<feature type="signal peptide" evidence="2">
    <location>
        <begin position="1"/>
        <end position="27"/>
    </location>
</feature>
<organism evidence="3 4">
    <name type="scientific">Aedes albopictus</name>
    <name type="common">Asian tiger mosquito</name>
    <name type="synonym">Stegomyia albopicta</name>
    <dbReference type="NCBI Taxonomy" id="7160"/>
    <lineage>
        <taxon>Eukaryota</taxon>
        <taxon>Metazoa</taxon>
        <taxon>Ecdysozoa</taxon>
        <taxon>Arthropoda</taxon>
        <taxon>Hexapoda</taxon>
        <taxon>Insecta</taxon>
        <taxon>Pterygota</taxon>
        <taxon>Neoptera</taxon>
        <taxon>Endopterygota</taxon>
        <taxon>Diptera</taxon>
        <taxon>Nematocera</taxon>
        <taxon>Culicoidea</taxon>
        <taxon>Culicidae</taxon>
        <taxon>Culicinae</taxon>
        <taxon>Aedini</taxon>
        <taxon>Aedes</taxon>
        <taxon>Stegomyia</taxon>
    </lineage>
</organism>
<reference evidence="4" key="1">
    <citation type="journal article" date="2015" name="Proc. Natl. Acad. Sci. U.S.A.">
        <title>Genome sequence of the Asian Tiger mosquito, Aedes albopictus, reveals insights into its biology, genetics, and evolution.</title>
        <authorList>
            <person name="Chen X.G."/>
            <person name="Jiang X."/>
            <person name="Gu J."/>
            <person name="Xu M."/>
            <person name="Wu Y."/>
            <person name="Deng Y."/>
            <person name="Zhang C."/>
            <person name="Bonizzoni M."/>
            <person name="Dermauw W."/>
            <person name="Vontas J."/>
            <person name="Armbruster P."/>
            <person name="Huang X."/>
            <person name="Yang Y."/>
            <person name="Zhang H."/>
            <person name="He W."/>
            <person name="Peng H."/>
            <person name="Liu Y."/>
            <person name="Wu K."/>
            <person name="Chen J."/>
            <person name="Lirakis M."/>
            <person name="Topalis P."/>
            <person name="Van Leeuwen T."/>
            <person name="Hall A.B."/>
            <person name="Jiang X."/>
            <person name="Thorpe C."/>
            <person name="Mueller R.L."/>
            <person name="Sun C."/>
            <person name="Waterhouse R.M."/>
            <person name="Yan G."/>
            <person name="Tu Z.J."/>
            <person name="Fang X."/>
            <person name="James A.A."/>
        </authorList>
    </citation>
    <scope>NUCLEOTIDE SEQUENCE [LARGE SCALE GENOMIC DNA]</scope>
    <source>
        <strain evidence="4">Foshan</strain>
    </source>
</reference>
<feature type="chain" id="PRO_5045626549" description="Secreted protein" evidence="2">
    <location>
        <begin position="28"/>
        <end position="184"/>
    </location>
</feature>
<name>A0ABM1ZR46_AEDAL</name>
<proteinExistence type="predicted"/>
<feature type="region of interest" description="Disordered" evidence="1">
    <location>
        <begin position="104"/>
        <end position="126"/>
    </location>
</feature>
<evidence type="ECO:0000256" key="2">
    <source>
        <dbReference type="SAM" id="SignalP"/>
    </source>
</evidence>
<feature type="compositionally biased region" description="Polar residues" evidence="1">
    <location>
        <begin position="104"/>
        <end position="117"/>
    </location>
</feature>
<evidence type="ECO:0008006" key="5">
    <source>
        <dbReference type="Google" id="ProtNLM"/>
    </source>
</evidence>
<evidence type="ECO:0000313" key="3">
    <source>
        <dbReference type="EnsemblMetazoa" id="AALFPA23_020880.P30831"/>
    </source>
</evidence>
<dbReference type="RefSeq" id="XP_019550063.3">
    <property type="nucleotide sequence ID" value="XM_019694518.3"/>
</dbReference>
<keyword evidence="2" id="KW-0732">Signal</keyword>
<dbReference type="GeneID" id="109420193"/>
<reference evidence="3" key="2">
    <citation type="submission" date="2025-05" db="UniProtKB">
        <authorList>
            <consortium name="EnsemblMetazoa"/>
        </authorList>
    </citation>
    <scope>IDENTIFICATION</scope>
    <source>
        <strain evidence="3">Foshan</strain>
    </source>
</reference>
<accession>A0ABM1ZR46</accession>
<sequence>MKFSFTILGAGVLLGTCFLIQFSTVETAAIVDQGSAHFKAQQQSCSDLCGFCPSCNGFYCGEECICECQQDANEHAQCINKIVENSDKLGLMYDVLIQLPSSAGSHGGIPTSSSTRFSRGADPGKHHHAVMDADDIATFRKVLEFIKLPVQLSQMGLPTKFRLNSHSNRRHHHDMGMHGRRMSH</sequence>
<keyword evidence="4" id="KW-1185">Reference proteome</keyword>
<evidence type="ECO:0000256" key="1">
    <source>
        <dbReference type="SAM" id="MobiDB-lite"/>
    </source>
</evidence>
<dbReference type="EnsemblMetazoa" id="AALFPA23_020880.R30831">
    <property type="protein sequence ID" value="AALFPA23_020880.P30831"/>
    <property type="gene ID" value="AALFPA23_020880"/>
</dbReference>
<dbReference type="Proteomes" id="UP000069940">
    <property type="component" value="Unassembled WGS sequence"/>
</dbReference>
<protein>
    <recommendedName>
        <fullName evidence="5">Secreted protein</fullName>
    </recommendedName>
</protein>